<dbReference type="Proteomes" id="UP000019478">
    <property type="component" value="Unassembled WGS sequence"/>
</dbReference>
<feature type="compositionally biased region" description="Polar residues" evidence="1">
    <location>
        <begin position="74"/>
        <end position="85"/>
    </location>
</feature>
<evidence type="ECO:0000313" key="2">
    <source>
        <dbReference type="EMBL" id="EXJ77695.1"/>
    </source>
</evidence>
<sequence>MSFRGIQDRPWPPPALEGTPAFPTSTGASLTAAALQEVTSGPALSKHKSSTATKLSPGSSTKNVQTGLAMGQTPKGTSKIASSPVSRVGSLPSRQAYTGFLSSDSSAFVSSATKYFATFSNTQQAQQENTNVSSVVAAQETQPSTKDTSQQLPTAARDNDAIRKIPVSEFAFPVNAALAPPQMSTHTDGAPSPEALSGFSASAKSHAPLSGQSSIHEEQAQNSNAVTCDLIGLGIQDIDDGLAQKQADCSSPNNVAGLASDGGSIMDSPIIDNMNNDVLVAGKGKVVIINGIRYVPESDLLALKLSLTTAITKPDITINTDHVLESKDIVSAIASSSPPSKTQQSSASDPPSSSNISQSVVKANPFNPREPIVQGGAKIPILPSTTDNENQKDMEPLTLDQAIVAALRSERSTSSSIPIPSPAPVEAAAPVPPASNVSSKPRTSTSANAIISKWAPIAPSPDPSVTPSVGSVTVDERKNTSALQPKSTNGGSIHASSTQGVNSGPLPKPSGTLQPPVPTPGHLSTSPLIGDRRAFGHLSPLAAAGLQHASPPGRPAPKRKFHQPGPGYTLLLADLERSSARSTVQAGAPALEMSIPSQQSAAEDSDDSEL</sequence>
<feature type="region of interest" description="Disordered" evidence="1">
    <location>
        <begin position="412"/>
        <end position="443"/>
    </location>
</feature>
<dbReference type="RefSeq" id="XP_007738205.1">
    <property type="nucleotide sequence ID" value="XM_007740015.1"/>
</dbReference>
<name>W9XK14_9EURO</name>
<feature type="compositionally biased region" description="Low complexity" evidence="1">
    <location>
        <begin position="334"/>
        <end position="359"/>
    </location>
</feature>
<feature type="compositionally biased region" description="Polar residues" evidence="1">
    <location>
        <begin position="480"/>
        <end position="502"/>
    </location>
</feature>
<accession>W9XK14</accession>
<feature type="compositionally biased region" description="Polar residues" evidence="1">
    <location>
        <begin position="123"/>
        <end position="153"/>
    </location>
</feature>
<dbReference type="STRING" id="1182542.W9XK14"/>
<reference evidence="2 3" key="1">
    <citation type="submission" date="2013-03" db="EMBL/GenBank/DDBJ databases">
        <title>The Genome Sequence of Capronia epimyces CBS 606.96.</title>
        <authorList>
            <consortium name="The Broad Institute Genomics Platform"/>
            <person name="Cuomo C."/>
            <person name="de Hoog S."/>
            <person name="Gorbushina A."/>
            <person name="Walker B."/>
            <person name="Young S.K."/>
            <person name="Zeng Q."/>
            <person name="Gargeya S."/>
            <person name="Fitzgerald M."/>
            <person name="Haas B."/>
            <person name="Abouelleil A."/>
            <person name="Allen A.W."/>
            <person name="Alvarado L."/>
            <person name="Arachchi H.M."/>
            <person name="Berlin A.M."/>
            <person name="Chapman S.B."/>
            <person name="Gainer-Dewar J."/>
            <person name="Goldberg J."/>
            <person name="Griggs A."/>
            <person name="Gujja S."/>
            <person name="Hansen M."/>
            <person name="Howarth C."/>
            <person name="Imamovic A."/>
            <person name="Ireland A."/>
            <person name="Larimer J."/>
            <person name="McCowan C."/>
            <person name="Murphy C."/>
            <person name="Pearson M."/>
            <person name="Poon T.W."/>
            <person name="Priest M."/>
            <person name="Roberts A."/>
            <person name="Saif S."/>
            <person name="Shea T."/>
            <person name="Sisk P."/>
            <person name="Sykes S."/>
            <person name="Wortman J."/>
            <person name="Nusbaum C."/>
            <person name="Birren B."/>
        </authorList>
    </citation>
    <scope>NUCLEOTIDE SEQUENCE [LARGE SCALE GENOMIC DNA]</scope>
    <source>
        <strain evidence="2 3">CBS 606.96</strain>
    </source>
</reference>
<protein>
    <submittedName>
        <fullName evidence="2">Uncharacterized protein</fullName>
    </submittedName>
</protein>
<evidence type="ECO:0000313" key="3">
    <source>
        <dbReference type="Proteomes" id="UP000019478"/>
    </source>
</evidence>
<proteinExistence type="predicted"/>
<feature type="region of interest" description="Disordered" evidence="1">
    <location>
        <begin position="455"/>
        <end position="610"/>
    </location>
</feature>
<dbReference type="OrthoDB" id="4160377at2759"/>
<feature type="region of interest" description="Disordered" evidence="1">
    <location>
        <begin position="181"/>
        <end position="220"/>
    </location>
</feature>
<keyword evidence="3" id="KW-1185">Reference proteome</keyword>
<feature type="region of interest" description="Disordered" evidence="1">
    <location>
        <begin position="334"/>
        <end position="394"/>
    </location>
</feature>
<evidence type="ECO:0000256" key="1">
    <source>
        <dbReference type="SAM" id="MobiDB-lite"/>
    </source>
</evidence>
<comment type="caution">
    <text evidence="2">The sequence shown here is derived from an EMBL/GenBank/DDBJ whole genome shotgun (WGS) entry which is preliminary data.</text>
</comment>
<feature type="region of interest" description="Disordered" evidence="1">
    <location>
        <begin position="123"/>
        <end position="159"/>
    </location>
</feature>
<feature type="compositionally biased region" description="Low complexity" evidence="1">
    <location>
        <begin position="412"/>
        <end position="429"/>
    </location>
</feature>
<dbReference type="AlphaFoldDB" id="W9XK14"/>
<feature type="compositionally biased region" description="Polar residues" evidence="1">
    <location>
        <begin position="210"/>
        <end position="220"/>
    </location>
</feature>
<gene>
    <name evidence="2" type="ORF">A1O3_09924</name>
</gene>
<dbReference type="HOGENOM" id="CLU_027507_0_0_1"/>
<dbReference type="EMBL" id="AMGY01000010">
    <property type="protein sequence ID" value="EXJ77695.1"/>
    <property type="molecule type" value="Genomic_DNA"/>
</dbReference>
<feature type="compositionally biased region" description="Polar residues" evidence="1">
    <location>
        <begin position="50"/>
        <end position="66"/>
    </location>
</feature>
<feature type="region of interest" description="Disordered" evidence="1">
    <location>
        <begin position="1"/>
        <end position="26"/>
    </location>
</feature>
<organism evidence="2 3">
    <name type="scientific">Capronia epimyces CBS 606.96</name>
    <dbReference type="NCBI Taxonomy" id="1182542"/>
    <lineage>
        <taxon>Eukaryota</taxon>
        <taxon>Fungi</taxon>
        <taxon>Dikarya</taxon>
        <taxon>Ascomycota</taxon>
        <taxon>Pezizomycotina</taxon>
        <taxon>Eurotiomycetes</taxon>
        <taxon>Chaetothyriomycetidae</taxon>
        <taxon>Chaetothyriales</taxon>
        <taxon>Herpotrichiellaceae</taxon>
        <taxon>Capronia</taxon>
    </lineage>
</organism>
<feature type="region of interest" description="Disordered" evidence="1">
    <location>
        <begin position="39"/>
        <end position="88"/>
    </location>
</feature>
<dbReference type="GeneID" id="19174005"/>